<keyword evidence="3" id="KW-0732">Signal</keyword>
<organism evidence="4 5">
    <name type="scientific">Streptomyces poriferorum</name>
    <dbReference type="NCBI Taxonomy" id="2798799"/>
    <lineage>
        <taxon>Bacteria</taxon>
        <taxon>Bacillati</taxon>
        <taxon>Actinomycetota</taxon>
        <taxon>Actinomycetes</taxon>
        <taxon>Kitasatosporales</taxon>
        <taxon>Streptomycetaceae</taxon>
        <taxon>Streptomyces</taxon>
    </lineage>
</organism>
<keyword evidence="2" id="KW-1133">Transmembrane helix</keyword>
<keyword evidence="5" id="KW-1185">Reference proteome</keyword>
<dbReference type="RefSeq" id="WP_306106002.1">
    <property type="nucleotide sequence ID" value="NZ_CP120988.1"/>
</dbReference>
<accession>A0ABY9IJ28</accession>
<feature type="signal peptide" evidence="3">
    <location>
        <begin position="1"/>
        <end position="39"/>
    </location>
</feature>
<name>A0ABY9IJ28_9ACTN</name>
<evidence type="ECO:0000256" key="1">
    <source>
        <dbReference type="SAM" id="MobiDB-lite"/>
    </source>
</evidence>
<dbReference type="Proteomes" id="UP001235744">
    <property type="component" value="Chromosome"/>
</dbReference>
<evidence type="ECO:0000256" key="3">
    <source>
        <dbReference type="SAM" id="SignalP"/>
    </source>
</evidence>
<evidence type="ECO:0000313" key="5">
    <source>
        <dbReference type="Proteomes" id="UP001235744"/>
    </source>
</evidence>
<evidence type="ECO:0000256" key="2">
    <source>
        <dbReference type="SAM" id="Phobius"/>
    </source>
</evidence>
<keyword evidence="2" id="KW-0472">Membrane</keyword>
<feature type="transmembrane region" description="Helical" evidence="2">
    <location>
        <begin position="265"/>
        <end position="289"/>
    </location>
</feature>
<feature type="chain" id="PRO_5045505595" description="CARDB domain-containing protein" evidence="3">
    <location>
        <begin position="40"/>
        <end position="395"/>
    </location>
</feature>
<protein>
    <recommendedName>
        <fullName evidence="6">CARDB domain-containing protein</fullName>
    </recommendedName>
</protein>
<evidence type="ECO:0000313" key="4">
    <source>
        <dbReference type="EMBL" id="WLQ55155.1"/>
    </source>
</evidence>
<keyword evidence="2" id="KW-0812">Transmembrane</keyword>
<sequence>MTVRRAVAPPAAHRLLSPLPGTLAAAVVAVALAAGPSVAADGPDAARPAISTDTGRLVPGRPVTVGGTDWPVGATVQTEVCGLRAVHGSSDCDTTRGAVALVAADGTFRLTLLVGAPPADCPCVLRATTGAGQNARSATTDIEVADVPEGVVPDPGTSTPQVAVVDAELTGDGGLAELFGGRPHRTLVVTVRNTGTATLGRTPLIVRWGGGSSIDTDVAAPLTSPLKPGEQATYRVPVAMPLASFGRYSVGGRYDSRSFVVTTDLYPWGLISVAGASVLLTVFSAGWAIRRRRNRPPAPVPPPAPATFPAPAAVPVTAEGLHSMLAMLPAAPARPDDPAARSEPLGLEGLLRRLAGRPALIDPVRLDTLEALLASTPPPAPQGDAPVVTEAGRRT</sequence>
<feature type="region of interest" description="Disordered" evidence="1">
    <location>
        <begin position="373"/>
        <end position="395"/>
    </location>
</feature>
<gene>
    <name evidence="4" type="ORF">P8A19_06740</name>
</gene>
<evidence type="ECO:0008006" key="6">
    <source>
        <dbReference type="Google" id="ProtNLM"/>
    </source>
</evidence>
<dbReference type="EMBL" id="CP120988">
    <property type="protein sequence ID" value="WLQ55155.1"/>
    <property type="molecule type" value="Genomic_DNA"/>
</dbReference>
<reference evidence="4 5" key="1">
    <citation type="submission" date="2023-03" db="EMBL/GenBank/DDBJ databases">
        <title>Isolation and description of six Streptomyces strains from soil environments, able to metabolize different microbial glucans.</title>
        <authorList>
            <person name="Widen T."/>
            <person name="Larsbrink J."/>
        </authorList>
    </citation>
    <scope>NUCLEOTIDE SEQUENCE [LARGE SCALE GENOMIC DNA]</scope>
    <source>
        <strain evidence="4 5">Alt2</strain>
    </source>
</reference>
<proteinExistence type="predicted"/>